<protein>
    <submittedName>
        <fullName evidence="5">Arylsulfatase K isoform B</fullName>
    </submittedName>
</protein>
<evidence type="ECO:0000259" key="3">
    <source>
        <dbReference type="Pfam" id="PF00884"/>
    </source>
</evidence>
<dbReference type="PANTHER" id="PTHR46615:SF1">
    <property type="entry name" value="ARYLSULFATASE K"/>
    <property type="match status" value="1"/>
</dbReference>
<dbReference type="SUPFAM" id="SSF53649">
    <property type="entry name" value="Alkaline phosphatase-like"/>
    <property type="match status" value="1"/>
</dbReference>
<dbReference type="InterPro" id="IPR000917">
    <property type="entry name" value="Sulfatase_N"/>
</dbReference>
<dbReference type="PANTHER" id="PTHR46615">
    <property type="entry name" value="ARYLSULFATASE K"/>
    <property type="match status" value="1"/>
</dbReference>
<evidence type="ECO:0000313" key="6">
    <source>
        <dbReference type="Proteomes" id="UP000050525"/>
    </source>
</evidence>
<evidence type="ECO:0000313" key="5">
    <source>
        <dbReference type="EMBL" id="KYO48718.1"/>
    </source>
</evidence>
<comment type="cofactor">
    <cofactor evidence="1">
        <name>Ca(2+)</name>
        <dbReference type="ChEBI" id="CHEBI:29108"/>
    </cofactor>
</comment>
<dbReference type="GO" id="GO:0004065">
    <property type="term" value="F:arylsulfatase activity"/>
    <property type="evidence" value="ECO:0007669"/>
    <property type="project" value="TreeGrafter"/>
</dbReference>
<dbReference type="Gene3D" id="3.40.720.10">
    <property type="entry name" value="Alkaline Phosphatase, subunit A"/>
    <property type="match status" value="2"/>
</dbReference>
<feature type="domain" description="Sulfatase N-terminal" evidence="3">
    <location>
        <begin position="2"/>
        <end position="93"/>
    </location>
</feature>
<proteinExistence type="inferred from homology"/>
<feature type="domain" description="N-sulphoglucosamine sulphohydrolase C-terminal" evidence="4">
    <location>
        <begin position="234"/>
        <end position="382"/>
    </location>
</feature>
<dbReference type="AlphaFoldDB" id="A0A151PI63"/>
<gene>
    <name evidence="5" type="primary">ARSK</name>
    <name evidence="5" type="ORF">Y1Q_0004102</name>
</gene>
<dbReference type="InterPro" id="IPR032506">
    <property type="entry name" value="SGSH_C"/>
</dbReference>
<dbReference type="InterPro" id="IPR051849">
    <property type="entry name" value="GAG-degrading_sulfatase"/>
</dbReference>
<dbReference type="Proteomes" id="UP000050525">
    <property type="component" value="Unassembled WGS sequence"/>
</dbReference>
<evidence type="ECO:0000259" key="4">
    <source>
        <dbReference type="Pfam" id="PF16347"/>
    </source>
</evidence>
<sequence length="441" mass="50994">MVTSDSFDGRLTFYPGNLTVTLPFVNLMKKHGTLFLNAYTNSPICCPSRAAMWSGLFTHLTESWNNFKGLESNYTTWMDLMQKHGYHTQKYGKVDYISGHHSLSNRVEAWTRDVDFLLRQEGRPMVNLTGENFGSSTFKTSPYWLEKVMYEAIKIPKWIPLSDMHPIDYYSSYTKNCTGHFTKKEIRDIRAFYYAMCAETDAMLGEIILALKDTGLLKRTIIIFTADHGELAMEHQQFYKMSMYEGSSHVPLLVMGPNIKAQHRVSNVVSLVDIYPTMLDIAGIPLPHNLSGYSLMPLLSEKADETLSRSPHPTWVLSEFHGCNVNSSTYMLRTDKWKYIVYSNDHSIPPQLFDLFADPDELTNVATTYREVAHSLEKKLRSIIDFPKVSASVHEYNKKQFINWKQSVGQNYSNIIANLRWHQDWLKDPKKYERAIDKWLK</sequence>
<organism evidence="5 6">
    <name type="scientific">Alligator mississippiensis</name>
    <name type="common">American alligator</name>
    <dbReference type="NCBI Taxonomy" id="8496"/>
    <lineage>
        <taxon>Eukaryota</taxon>
        <taxon>Metazoa</taxon>
        <taxon>Chordata</taxon>
        <taxon>Craniata</taxon>
        <taxon>Vertebrata</taxon>
        <taxon>Euteleostomi</taxon>
        <taxon>Archelosauria</taxon>
        <taxon>Archosauria</taxon>
        <taxon>Crocodylia</taxon>
        <taxon>Alligatoridae</taxon>
        <taxon>Alligatorinae</taxon>
        <taxon>Alligator</taxon>
    </lineage>
</organism>
<dbReference type="EMBL" id="AKHW03000179">
    <property type="protein sequence ID" value="KYO48718.1"/>
    <property type="molecule type" value="Genomic_DNA"/>
</dbReference>
<dbReference type="GO" id="GO:0015024">
    <property type="term" value="F:glucuronate-2-sulfatase activity"/>
    <property type="evidence" value="ECO:0007669"/>
    <property type="project" value="TreeGrafter"/>
</dbReference>
<accession>A0A151PI63</accession>
<comment type="caution">
    <text evidence="5">The sequence shown here is derived from an EMBL/GenBank/DDBJ whole genome shotgun (WGS) entry which is preliminary data.</text>
</comment>
<reference evidence="5 6" key="1">
    <citation type="journal article" date="2012" name="Genome Biol.">
        <title>Sequencing three crocodilian genomes to illuminate the evolution of archosaurs and amniotes.</title>
        <authorList>
            <person name="St John J.A."/>
            <person name="Braun E.L."/>
            <person name="Isberg S.R."/>
            <person name="Miles L.G."/>
            <person name="Chong A.Y."/>
            <person name="Gongora J."/>
            <person name="Dalzell P."/>
            <person name="Moran C."/>
            <person name="Bed'hom B."/>
            <person name="Abzhanov A."/>
            <person name="Burgess S.C."/>
            <person name="Cooksey A.M."/>
            <person name="Castoe T.A."/>
            <person name="Crawford N.G."/>
            <person name="Densmore L.D."/>
            <person name="Drew J.C."/>
            <person name="Edwards S.V."/>
            <person name="Faircloth B.C."/>
            <person name="Fujita M.K."/>
            <person name="Greenwold M.J."/>
            <person name="Hoffmann F.G."/>
            <person name="Howard J.M."/>
            <person name="Iguchi T."/>
            <person name="Janes D.E."/>
            <person name="Khan S.Y."/>
            <person name="Kohno S."/>
            <person name="de Koning A.J."/>
            <person name="Lance S.L."/>
            <person name="McCarthy F.M."/>
            <person name="McCormack J.E."/>
            <person name="Merchant M.E."/>
            <person name="Peterson D.G."/>
            <person name="Pollock D.D."/>
            <person name="Pourmand N."/>
            <person name="Raney B.J."/>
            <person name="Roessler K.A."/>
            <person name="Sanford J.R."/>
            <person name="Sawyer R.H."/>
            <person name="Schmidt C.J."/>
            <person name="Triplett E.W."/>
            <person name="Tuberville T.D."/>
            <person name="Venegas-Anaya M."/>
            <person name="Howard J.T."/>
            <person name="Jarvis E.D."/>
            <person name="Guillette L.J.Jr."/>
            <person name="Glenn T.C."/>
            <person name="Green R.E."/>
            <person name="Ray D.A."/>
        </authorList>
    </citation>
    <scope>NUCLEOTIDE SEQUENCE [LARGE SCALE GENOMIC DNA]</scope>
    <source>
        <strain evidence="5">KSC_2009_1</strain>
    </source>
</reference>
<dbReference type="STRING" id="8496.A0A151PI63"/>
<evidence type="ECO:0000256" key="2">
    <source>
        <dbReference type="ARBA" id="ARBA00008779"/>
    </source>
</evidence>
<evidence type="ECO:0000256" key="1">
    <source>
        <dbReference type="ARBA" id="ARBA00001913"/>
    </source>
</evidence>
<dbReference type="Pfam" id="PF00884">
    <property type="entry name" value="Sulfatase"/>
    <property type="match status" value="1"/>
</dbReference>
<name>A0A151PI63_ALLMI</name>
<keyword evidence="6" id="KW-1185">Reference proteome</keyword>
<dbReference type="Pfam" id="PF16347">
    <property type="entry name" value="SGSH_C"/>
    <property type="match status" value="1"/>
</dbReference>
<dbReference type="InterPro" id="IPR017850">
    <property type="entry name" value="Alkaline_phosphatase_core_sf"/>
</dbReference>
<comment type="similarity">
    <text evidence="2">Belongs to the sulfatase family.</text>
</comment>